<feature type="compositionally biased region" description="Low complexity" evidence="1">
    <location>
        <begin position="33"/>
        <end position="57"/>
    </location>
</feature>
<comment type="caution">
    <text evidence="2">The sequence shown here is derived from an EMBL/GenBank/DDBJ whole genome shotgun (WGS) entry which is preliminary data.</text>
</comment>
<keyword evidence="3" id="KW-1185">Reference proteome</keyword>
<organism evidence="2 3">
    <name type="scientific">Digitaria exilis</name>
    <dbReference type="NCBI Taxonomy" id="1010633"/>
    <lineage>
        <taxon>Eukaryota</taxon>
        <taxon>Viridiplantae</taxon>
        <taxon>Streptophyta</taxon>
        <taxon>Embryophyta</taxon>
        <taxon>Tracheophyta</taxon>
        <taxon>Spermatophyta</taxon>
        <taxon>Magnoliopsida</taxon>
        <taxon>Liliopsida</taxon>
        <taxon>Poales</taxon>
        <taxon>Poaceae</taxon>
        <taxon>PACMAD clade</taxon>
        <taxon>Panicoideae</taxon>
        <taxon>Panicodae</taxon>
        <taxon>Paniceae</taxon>
        <taxon>Anthephorinae</taxon>
        <taxon>Digitaria</taxon>
    </lineage>
</organism>
<protein>
    <submittedName>
        <fullName evidence="2">Uncharacterized protein</fullName>
    </submittedName>
</protein>
<feature type="region of interest" description="Disordered" evidence="1">
    <location>
        <begin position="1"/>
        <end position="88"/>
    </location>
</feature>
<accession>A0A835KNP3</accession>
<reference evidence="2" key="1">
    <citation type="submission" date="2020-07" db="EMBL/GenBank/DDBJ databases">
        <title>Genome sequence and genetic diversity analysis of an under-domesticated orphan crop, white fonio (Digitaria exilis).</title>
        <authorList>
            <person name="Bennetzen J.L."/>
            <person name="Chen S."/>
            <person name="Ma X."/>
            <person name="Wang X."/>
            <person name="Yssel A.E.J."/>
            <person name="Chaluvadi S.R."/>
            <person name="Johnson M."/>
            <person name="Gangashetty P."/>
            <person name="Hamidou F."/>
            <person name="Sanogo M.D."/>
            <person name="Zwaenepoel A."/>
            <person name="Wallace J."/>
            <person name="Van De Peer Y."/>
            <person name="Van Deynze A."/>
        </authorList>
    </citation>
    <scope>NUCLEOTIDE SEQUENCE</scope>
    <source>
        <tissue evidence="2">Leaves</tissue>
    </source>
</reference>
<evidence type="ECO:0000256" key="1">
    <source>
        <dbReference type="SAM" id="MobiDB-lite"/>
    </source>
</evidence>
<proteinExistence type="predicted"/>
<feature type="compositionally biased region" description="Basic and acidic residues" evidence="1">
    <location>
        <begin position="23"/>
        <end position="32"/>
    </location>
</feature>
<sequence>MRRFPCSTQSSSSSSGRLHTRSIWRERMERAPRASAPDAAAPVASAQASSAAGTSTGLRRRSRGAATARPAMEASSVRPARTRRSAASARSAAATAARCWPWPWWSASAMIDCLLVR</sequence>
<evidence type="ECO:0000313" key="2">
    <source>
        <dbReference type="EMBL" id="KAF8763092.1"/>
    </source>
</evidence>
<name>A0A835KNP3_9POAL</name>
<gene>
    <name evidence="2" type="ORF">HU200_008945</name>
</gene>
<evidence type="ECO:0000313" key="3">
    <source>
        <dbReference type="Proteomes" id="UP000636709"/>
    </source>
</evidence>
<dbReference type="EMBL" id="JACEFO010000592">
    <property type="protein sequence ID" value="KAF8763092.1"/>
    <property type="molecule type" value="Genomic_DNA"/>
</dbReference>
<feature type="compositionally biased region" description="Low complexity" evidence="1">
    <location>
        <begin position="64"/>
        <end position="88"/>
    </location>
</feature>
<dbReference type="AlphaFoldDB" id="A0A835KNP3"/>
<dbReference type="Proteomes" id="UP000636709">
    <property type="component" value="Unassembled WGS sequence"/>
</dbReference>